<gene>
    <name evidence="2" type="ORF">AAHA92_15026</name>
</gene>
<dbReference type="PANTHER" id="PTHR38926:SF5">
    <property type="entry name" value="F-BOX AND LEUCINE-RICH REPEAT PROTEIN 6"/>
    <property type="match status" value="1"/>
</dbReference>
<dbReference type="PANTHER" id="PTHR38926">
    <property type="entry name" value="F-BOX DOMAIN CONTAINING PROTEIN, EXPRESSED"/>
    <property type="match status" value="1"/>
</dbReference>
<dbReference type="Gene3D" id="1.20.1280.50">
    <property type="match status" value="1"/>
</dbReference>
<dbReference type="Gene3D" id="3.80.10.10">
    <property type="entry name" value="Ribonuclease Inhibitor"/>
    <property type="match status" value="1"/>
</dbReference>
<dbReference type="EMBL" id="JBEAFC010000006">
    <property type="protein sequence ID" value="KAL1554470.1"/>
    <property type="molecule type" value="Genomic_DNA"/>
</dbReference>
<protein>
    <submittedName>
        <fullName evidence="2">F-box/LRR-repeat protein 23</fullName>
    </submittedName>
</protein>
<dbReference type="InterPro" id="IPR001810">
    <property type="entry name" value="F-box_dom"/>
</dbReference>
<dbReference type="SUPFAM" id="SSF52047">
    <property type="entry name" value="RNI-like"/>
    <property type="match status" value="1"/>
</dbReference>
<organism evidence="2 3">
    <name type="scientific">Salvia divinorum</name>
    <name type="common">Maria pastora</name>
    <name type="synonym">Diviner's sage</name>
    <dbReference type="NCBI Taxonomy" id="28513"/>
    <lineage>
        <taxon>Eukaryota</taxon>
        <taxon>Viridiplantae</taxon>
        <taxon>Streptophyta</taxon>
        <taxon>Embryophyta</taxon>
        <taxon>Tracheophyta</taxon>
        <taxon>Spermatophyta</taxon>
        <taxon>Magnoliopsida</taxon>
        <taxon>eudicotyledons</taxon>
        <taxon>Gunneridae</taxon>
        <taxon>Pentapetalae</taxon>
        <taxon>asterids</taxon>
        <taxon>lamiids</taxon>
        <taxon>Lamiales</taxon>
        <taxon>Lamiaceae</taxon>
        <taxon>Nepetoideae</taxon>
        <taxon>Mentheae</taxon>
        <taxon>Salviinae</taxon>
        <taxon>Salvia</taxon>
        <taxon>Salvia subgen. Calosphace</taxon>
    </lineage>
</organism>
<evidence type="ECO:0000313" key="3">
    <source>
        <dbReference type="Proteomes" id="UP001567538"/>
    </source>
</evidence>
<dbReference type="InterPro" id="IPR032675">
    <property type="entry name" value="LRR_dom_sf"/>
</dbReference>
<evidence type="ECO:0000259" key="1">
    <source>
        <dbReference type="Pfam" id="PF00646"/>
    </source>
</evidence>
<dbReference type="InterPro" id="IPR036047">
    <property type="entry name" value="F-box-like_dom_sf"/>
</dbReference>
<dbReference type="SUPFAM" id="SSF81383">
    <property type="entry name" value="F-box domain"/>
    <property type="match status" value="1"/>
</dbReference>
<proteinExistence type="predicted"/>
<comment type="caution">
    <text evidence="2">The sequence shown here is derived from an EMBL/GenBank/DDBJ whole genome shotgun (WGS) entry which is preliminary data.</text>
</comment>
<name>A0ABD1HDJ9_SALDI</name>
<reference evidence="2 3" key="1">
    <citation type="submission" date="2024-06" db="EMBL/GenBank/DDBJ databases">
        <title>A chromosome level genome sequence of Diviner's sage (Salvia divinorum).</title>
        <authorList>
            <person name="Ford S.A."/>
            <person name="Ro D.-K."/>
            <person name="Ness R.W."/>
            <person name="Phillips M.A."/>
        </authorList>
    </citation>
    <scope>NUCLEOTIDE SEQUENCE [LARGE SCALE GENOMIC DNA]</scope>
    <source>
        <strain evidence="2">SAF-2024a</strain>
        <tissue evidence="2">Leaf</tissue>
    </source>
</reference>
<dbReference type="AlphaFoldDB" id="A0ABD1HDJ9"/>
<evidence type="ECO:0000313" key="2">
    <source>
        <dbReference type="EMBL" id="KAL1554470.1"/>
    </source>
</evidence>
<feature type="domain" description="F-box" evidence="1">
    <location>
        <begin position="7"/>
        <end position="48"/>
    </location>
</feature>
<dbReference type="Pfam" id="PF00646">
    <property type="entry name" value="F-box"/>
    <property type="match status" value="1"/>
</dbReference>
<keyword evidence="3" id="KW-1185">Reference proteome</keyword>
<accession>A0ABD1HDJ9</accession>
<dbReference type="Proteomes" id="UP001567538">
    <property type="component" value="Unassembled WGS sequence"/>
</dbReference>
<sequence length="274" mass="30816">MQHERQWEALPSLALAHIFRKISITDRSRTIPFVCRSWARAARHPPCWAFMIADAYSPPPHSAADHAFVIYSRPDPLIFVDPFDGRRIPDPRRGVFSFQSLILRAGAASVTSIYFFPFLTAAGGPPNDDVILRIIAQCCPNLKHLTFHGSHNASQEALFEVIHTCNKLELVDFSDSPYFEPTILQELSKCCPKIRGIRRNGGLESSFSSELSVGFPLLSMLNVSNSTLVDKDLLTIVDGCKKLRYLDVRGCQFLIFYMHIIKVASARIASIMYD</sequence>